<keyword evidence="3" id="KW-1185">Reference proteome</keyword>
<evidence type="ECO:0008006" key="4">
    <source>
        <dbReference type="Google" id="ProtNLM"/>
    </source>
</evidence>
<dbReference type="InParanoid" id="D6Z6V3"/>
<proteinExistence type="predicted"/>
<dbReference type="RefSeq" id="WP_013164454.1">
    <property type="nucleotide sequence ID" value="NC_014216.1"/>
</dbReference>
<evidence type="ECO:0000256" key="1">
    <source>
        <dbReference type="SAM" id="SignalP"/>
    </source>
</evidence>
<organism evidence="2 3">
    <name type="scientific">Desulfurivibrio alkaliphilus (strain DSM 19089 / UNIQEM U267 / AHT2)</name>
    <dbReference type="NCBI Taxonomy" id="589865"/>
    <lineage>
        <taxon>Bacteria</taxon>
        <taxon>Pseudomonadati</taxon>
        <taxon>Thermodesulfobacteriota</taxon>
        <taxon>Desulfobulbia</taxon>
        <taxon>Desulfobulbales</taxon>
        <taxon>Desulfobulbaceae</taxon>
        <taxon>Desulfurivibrio</taxon>
    </lineage>
</organism>
<accession>D6Z6V3</accession>
<protein>
    <recommendedName>
        <fullName evidence="4">Carboxypeptidase regulatory-like domain-containing protein</fullName>
    </recommendedName>
</protein>
<keyword evidence="1" id="KW-0732">Signal</keyword>
<dbReference type="SUPFAM" id="SSF49464">
    <property type="entry name" value="Carboxypeptidase regulatory domain-like"/>
    <property type="match status" value="1"/>
</dbReference>
<name>D6Z6V3_DESAT</name>
<dbReference type="HOGENOM" id="CLU_437263_0_0_7"/>
<dbReference type="EMBL" id="CP001940">
    <property type="protein sequence ID" value="ADH86940.1"/>
    <property type="molecule type" value="Genomic_DNA"/>
</dbReference>
<sequence length="625" mass="66889">MRAFSRFTQLLALMMIVFPLFACSSSGGGSSGKSDAFTIKGRIVDADGSGVASATLTIVGKTIATTTTDSGGYWQFKVTGSAVVTPSKAGYLFVPASREISGPDDSGDFTAQLLDASGPAAIAALVANNDTTEAGLWLLLESLGIGVYTPDGYQLLAGSERKEDDFWLYDFQIPMLVSLVQAPTSPFTHLVDELSEVGLEISSEDLLSLYQSVYTIHAETFLVQFLLATGLDFSSMPQEITALQQWLLLLDTVVPPNRTELNDAAPLALNRDASCLISGPALSGWGFVYGASNHAEVIAAEAAFTAINAPLFRSSLDIRLTFTPEIAREGTCGPGEESTLTVEVYSSFVPIPVAVTCGYLTGMQLPGMTGFLEGAEVEWSLSPVLEEHGTVRLPDGSPYLGLASKTDAMGQTSLIYEPHESELMGLGAEVLEPAIIWVTVDAVPALRLAGITDQLFLSLIPPARELETMYVAWYMPGPVQSSGMMTGGGWTSEGQSYNPLGPEGQWTTQTTLTGPYGTLAGSSTYTMPPRPKAEWWEENRFLPWESEPYQLTMSGQQTIIDVLVDTDATYDIVSLIRCENDVPHFDISSCTVNTTTTVTGPDFSHTVTDTSTCEPGEPWPIGNAP</sequence>
<evidence type="ECO:0000313" key="3">
    <source>
        <dbReference type="Proteomes" id="UP000001508"/>
    </source>
</evidence>
<reference evidence="3" key="1">
    <citation type="submission" date="2010-02" db="EMBL/GenBank/DDBJ databases">
        <title>Complete sequence of Desulfurivibrio alkaliphilus AHT2.</title>
        <authorList>
            <consortium name="US DOE Joint Genome Institute"/>
            <person name="Pitluck S."/>
            <person name="Chertkov O."/>
            <person name="Detter J.C."/>
            <person name="Han C."/>
            <person name="Tapia R."/>
            <person name="Larimer F."/>
            <person name="Land M."/>
            <person name="Hauser L."/>
            <person name="Kyrpides N."/>
            <person name="Mikhailova N."/>
            <person name="Sorokin D.Y."/>
            <person name="Muyzer G."/>
            <person name="Woyke T."/>
        </authorList>
    </citation>
    <scope>NUCLEOTIDE SEQUENCE [LARGE SCALE GENOMIC DNA]</scope>
    <source>
        <strain evidence="3">DSM 19089 / UNIQEM U267 / AHT2</strain>
    </source>
</reference>
<gene>
    <name evidence="2" type="ordered locus">DaAHT2_2275</name>
</gene>
<dbReference type="InterPro" id="IPR008969">
    <property type="entry name" value="CarboxyPept-like_regulatory"/>
</dbReference>
<feature type="chain" id="PRO_5003091678" description="Carboxypeptidase regulatory-like domain-containing protein" evidence="1">
    <location>
        <begin position="23"/>
        <end position="625"/>
    </location>
</feature>
<feature type="signal peptide" evidence="1">
    <location>
        <begin position="1"/>
        <end position="22"/>
    </location>
</feature>
<dbReference type="OrthoDB" id="3327245at2"/>
<dbReference type="Gene3D" id="2.60.40.1120">
    <property type="entry name" value="Carboxypeptidase-like, regulatory domain"/>
    <property type="match status" value="1"/>
</dbReference>
<dbReference type="AlphaFoldDB" id="D6Z6V3"/>
<evidence type="ECO:0000313" key="2">
    <source>
        <dbReference type="EMBL" id="ADH86940.1"/>
    </source>
</evidence>
<dbReference type="eggNOG" id="ENOG5033WN6">
    <property type="taxonomic scope" value="Bacteria"/>
</dbReference>
<dbReference type="Proteomes" id="UP000001508">
    <property type="component" value="Chromosome"/>
</dbReference>
<dbReference type="KEGG" id="dak:DaAHT2_2275"/>